<accession>A0A4U9CXZ5</accession>
<dbReference type="EMBL" id="CABDVU010000001">
    <property type="protein sequence ID" value="VTN10211.1"/>
    <property type="molecule type" value="Genomic_DNA"/>
</dbReference>
<reference evidence="1 2" key="1">
    <citation type="submission" date="2019-04" db="EMBL/GenBank/DDBJ databases">
        <authorList>
            <consortium name="Pathogen Informatics"/>
        </authorList>
    </citation>
    <scope>NUCLEOTIDE SEQUENCE [LARGE SCALE GENOMIC DNA]</scope>
    <source>
        <strain evidence="1 2">NCTC9185</strain>
    </source>
</reference>
<gene>
    <name evidence="1" type="ORF">NCTC9185_02128</name>
</gene>
<evidence type="ECO:0000313" key="1">
    <source>
        <dbReference type="EMBL" id="VTN10211.1"/>
    </source>
</evidence>
<protein>
    <submittedName>
        <fullName evidence="1">Uncharacterized protein</fullName>
    </submittedName>
</protein>
<proteinExistence type="predicted"/>
<name>A0A4U9CXZ5_RAOTE</name>
<evidence type="ECO:0000313" key="2">
    <source>
        <dbReference type="Proteomes" id="UP000339249"/>
    </source>
</evidence>
<dbReference type="Proteomes" id="UP000339249">
    <property type="component" value="Unassembled WGS sequence"/>
</dbReference>
<sequence length="41" mass="4782">MGYAEEQQSTLWGFENSQYTSLIKASEELLAKKVAEFKRNR</sequence>
<organism evidence="1 2">
    <name type="scientific">Raoultella terrigena</name>
    <name type="common">Klebsiella terrigena</name>
    <dbReference type="NCBI Taxonomy" id="577"/>
    <lineage>
        <taxon>Bacteria</taxon>
        <taxon>Pseudomonadati</taxon>
        <taxon>Pseudomonadota</taxon>
        <taxon>Gammaproteobacteria</taxon>
        <taxon>Enterobacterales</taxon>
        <taxon>Enterobacteriaceae</taxon>
        <taxon>Klebsiella/Raoultella group</taxon>
        <taxon>Raoultella</taxon>
    </lineage>
</organism>
<dbReference type="AlphaFoldDB" id="A0A4U9CXZ5"/>